<dbReference type="Pfam" id="PF00501">
    <property type="entry name" value="AMP-binding"/>
    <property type="match status" value="1"/>
</dbReference>
<reference evidence="7 8" key="1">
    <citation type="submission" date="2020-12" db="EMBL/GenBank/DDBJ databases">
        <title>YIM B01967 draft genome.</title>
        <authorList>
            <person name="Yan X."/>
        </authorList>
    </citation>
    <scope>NUCLEOTIDE SEQUENCE [LARGE SCALE GENOMIC DNA]</scope>
    <source>
        <strain evidence="7 8">YIM B01967</strain>
    </source>
</reference>
<dbReference type="InterPro" id="IPR000873">
    <property type="entry name" value="AMP-dep_synth/lig_dom"/>
</dbReference>
<comment type="similarity">
    <text evidence="1">Belongs to the ATP-dependent AMP-binding enzyme family.</text>
</comment>
<accession>A0ABS1HAK2</accession>
<dbReference type="InterPro" id="IPR045851">
    <property type="entry name" value="AMP-bd_C_sf"/>
</dbReference>
<keyword evidence="8" id="KW-1185">Reference proteome</keyword>
<dbReference type="InterPro" id="IPR042099">
    <property type="entry name" value="ANL_N_sf"/>
</dbReference>
<comment type="caution">
    <text evidence="7">The sequence shown here is derived from an EMBL/GenBank/DDBJ whole genome shotgun (WGS) entry which is preliminary data.</text>
</comment>
<dbReference type="GO" id="GO:0016874">
    <property type="term" value="F:ligase activity"/>
    <property type="evidence" value="ECO:0007669"/>
    <property type="project" value="UniProtKB-KW"/>
</dbReference>
<dbReference type="NCBIfam" id="NF004837">
    <property type="entry name" value="PRK06187.1"/>
    <property type="match status" value="1"/>
</dbReference>
<organism evidence="7 8">
    <name type="scientific">Viridibacillus soli</name>
    <dbReference type="NCBI Taxonomy" id="2798301"/>
    <lineage>
        <taxon>Bacteria</taxon>
        <taxon>Bacillati</taxon>
        <taxon>Bacillota</taxon>
        <taxon>Bacilli</taxon>
        <taxon>Bacillales</taxon>
        <taxon>Caryophanaceae</taxon>
        <taxon>Viridibacillus</taxon>
    </lineage>
</organism>
<keyword evidence="2 7" id="KW-0436">Ligase</keyword>
<dbReference type="EMBL" id="JAEOAH010000031">
    <property type="protein sequence ID" value="MBK3496463.1"/>
    <property type="molecule type" value="Genomic_DNA"/>
</dbReference>
<keyword evidence="3" id="KW-0276">Fatty acid metabolism</keyword>
<dbReference type="Pfam" id="PF13193">
    <property type="entry name" value="AMP-binding_C"/>
    <property type="match status" value="1"/>
</dbReference>
<evidence type="ECO:0000256" key="4">
    <source>
        <dbReference type="ARBA" id="ARBA00023098"/>
    </source>
</evidence>
<dbReference type="InterPro" id="IPR025110">
    <property type="entry name" value="AMP-bd_C"/>
</dbReference>
<evidence type="ECO:0000259" key="5">
    <source>
        <dbReference type="Pfam" id="PF00501"/>
    </source>
</evidence>
<keyword evidence="4" id="KW-0443">Lipid metabolism</keyword>
<dbReference type="InterPro" id="IPR020845">
    <property type="entry name" value="AMP-binding_CS"/>
</dbReference>
<dbReference type="PANTHER" id="PTHR43859:SF4">
    <property type="entry name" value="BUTANOATE--COA LIGASE AAE1-RELATED"/>
    <property type="match status" value="1"/>
</dbReference>
<dbReference type="RefSeq" id="WP_200749923.1">
    <property type="nucleotide sequence ID" value="NZ_JAEOAH010000031.1"/>
</dbReference>
<evidence type="ECO:0000313" key="7">
    <source>
        <dbReference type="EMBL" id="MBK3496463.1"/>
    </source>
</evidence>
<dbReference type="PANTHER" id="PTHR43859">
    <property type="entry name" value="ACYL-ACTIVATING ENZYME"/>
    <property type="match status" value="1"/>
</dbReference>
<feature type="domain" description="AMP-binding enzyme C-terminal" evidence="6">
    <location>
        <begin position="433"/>
        <end position="508"/>
    </location>
</feature>
<dbReference type="Proteomes" id="UP000618943">
    <property type="component" value="Unassembled WGS sequence"/>
</dbReference>
<evidence type="ECO:0000256" key="1">
    <source>
        <dbReference type="ARBA" id="ARBA00006432"/>
    </source>
</evidence>
<evidence type="ECO:0000259" key="6">
    <source>
        <dbReference type="Pfam" id="PF13193"/>
    </source>
</evidence>
<dbReference type="SUPFAM" id="SSF56801">
    <property type="entry name" value="Acetyl-CoA synthetase-like"/>
    <property type="match status" value="1"/>
</dbReference>
<name>A0ABS1HAK2_9BACL</name>
<dbReference type="Gene3D" id="3.40.50.12780">
    <property type="entry name" value="N-terminal domain of ligase-like"/>
    <property type="match status" value="1"/>
</dbReference>
<evidence type="ECO:0000256" key="3">
    <source>
        <dbReference type="ARBA" id="ARBA00022832"/>
    </source>
</evidence>
<protein>
    <submittedName>
        <fullName evidence="7">Long-chain-fatty-acid--CoA ligase</fullName>
    </submittedName>
</protein>
<proteinExistence type="inferred from homology"/>
<dbReference type="Gene3D" id="3.30.300.30">
    <property type="match status" value="1"/>
</dbReference>
<evidence type="ECO:0000313" key="8">
    <source>
        <dbReference type="Proteomes" id="UP000618943"/>
    </source>
</evidence>
<sequence length="524" mass="59282">MNVPLVLTHFLDRAVALYGDKAAVFCEGRSFSYRQLEGRVNQLSRGLKSLGVEKGDRIAYLASNTVEMLEGFYGLFQLSAIMVPLNIRLKPEDYLFILNHSESKVLFVDQDLYDLILPIKESLQTVEHIIVHYKEDATDEIGYDEWLAYFSPETFKRAELDENDVCSLLYTSGTTGDPKGVILTHRNNYIHALSSMHHLRVTDEDVYLHVLPMFHVNGWGAPFYYTANGATHICLKKATPEAIFREIKEQGVSVIHMAPTVLNSLLQYYDEHKPVIEQKVRIVLAGSAPPHAFVKKIEQELGWEFIQVYGMTESSPLSLISRILPQFKDLSEDEKSRLKAKAGYQMIGAEVKVVDEFGAEVAHDGRSTGEIIVRSHGVMKGYWKNERATLEAIQNGWLHTGDVGTIEDKGYFEITDRKKDIIISGGENISSIEVEGVLYDHPAILEAAVIAIPHEKWGESPHAYIVLRENEQVTEQEIIEFSRSKLAHFKSIKSVTFTDKLPKTASGKIRKIHLRNEHIESIKV</sequence>
<dbReference type="PROSITE" id="PS00455">
    <property type="entry name" value="AMP_BINDING"/>
    <property type="match status" value="1"/>
</dbReference>
<gene>
    <name evidence="7" type="ORF">JFL43_16675</name>
</gene>
<evidence type="ECO:0000256" key="2">
    <source>
        <dbReference type="ARBA" id="ARBA00022598"/>
    </source>
</evidence>
<feature type="domain" description="AMP-dependent synthetase/ligase" evidence="5">
    <location>
        <begin position="12"/>
        <end position="383"/>
    </location>
</feature>